<feature type="compositionally biased region" description="Polar residues" evidence="4">
    <location>
        <begin position="3323"/>
        <end position="3386"/>
    </location>
</feature>
<evidence type="ECO:0000256" key="2">
    <source>
        <dbReference type="ARBA" id="ARBA00022737"/>
    </source>
</evidence>
<dbReference type="GO" id="GO:0055080">
    <property type="term" value="P:monoatomic cation homeostasis"/>
    <property type="evidence" value="ECO:0007669"/>
    <property type="project" value="TreeGrafter"/>
</dbReference>
<evidence type="ECO:0000313" key="9">
    <source>
        <dbReference type="EMBL" id="CAG9806879.1"/>
    </source>
</evidence>
<dbReference type="PROSITE" id="PS50082">
    <property type="entry name" value="WD_REPEATS_2"/>
    <property type="match status" value="4"/>
</dbReference>
<feature type="compositionally biased region" description="Basic residues" evidence="4">
    <location>
        <begin position="1760"/>
        <end position="1769"/>
    </location>
</feature>
<keyword evidence="2" id="KW-0677">Repeat</keyword>
<evidence type="ECO:0008006" key="11">
    <source>
        <dbReference type="Google" id="ProtNLM"/>
    </source>
</evidence>
<evidence type="ECO:0000313" key="10">
    <source>
        <dbReference type="Proteomes" id="UP001153620"/>
    </source>
</evidence>
<sequence>MSRIFQQNRALGYVSNQVPATVRYVTGRKENLVTTCVGKSFQTFNCTHFRLLTVSGLHPEEITCLASDKFLIYSASGTIIYGWRRGNEIKHRYVGHKSKVTHILPFGNHIISVDEDSLLKVWDKKSECLHTEIPFQNESFKITAIMHPHTYVNKILLGSEQGTLQLWNVRHGKLIYTFSGFSSKITVIEQSPAIDVVACGMSNGQIALINLKVDKILMEFTQEWGMVTGIAFRTDGPTMMATSSINGQIAFWDLEEKKIVSTLLAHHDSVSTLKFLPNEPLLLTTSIDNSLKLWIFDKLDGTPRMLRYREGHSSPPLCIRYHGSKGDSILSSGEDSSLRIFSTISETLNVSLGRASYNRKASKKMNKLSDDHLLMPPITSFTSEMTREKHWDSIVAIHNNLVEATTWSFDKRKMGDLKLMPERFKKTKRSDFKTFATCLTMTHCGNFVLIGYSSGDIERYNMQSGIHRATYGNPAHNNDVRGIYVDNLNQCVISAGVDTKLKFWNFKTKEAKDAFGEIKLQDSILFVRGHRESSMLCVVLEEFTVLIIDYDTKTIVRKFIGHSAPITDACFSPDSRWLITSSMDCTIKIWDIPSSYLIDQFKMSQPCISLSMSPTGDFLATAHVDFLGVYLWANKTLYEHISLKSINPENEAPSVELPNMLQFEHKYDIVDAMNLIKIEPEAEDDEGEYINLEYKSPCQIDDDLITMSSLSEAKWKNLLDLDIIKKRNRPKEAPKKPKQAPFFLPTVAGLEMAFNVNGIVQDDDSTKLKTVSNVENLTAFGIVLKKSSESNDYINSINHFVTLNPSMIDYEIRSLAPLSGGSINLMDKFLKMIIEMFNSNLNFELAQSYLALFLKAHEEIISGSKTLIKTLDEVEVAQNKRWSTLEEQLLYSIGVVNPPQPKLNRSNQSTGHKEYMASAIPRNPIITVTEHTPTPSPDFMRRQGSIESQLDAMSVNGSQTGIYKAQMLRSQTDSHIVYAGLDENEIPGSSFYITKEGGINYEVVLLAVYHVLKRESNTTSLRILETGLNICELLIDFGVLKLGEHSHNLTIGIIIRALLHLGCQNGCNDGVRGAQAEFLRLQCNSNLSRLLKQSSTFSKKYLRNMVRDSSLHELIEFFHAFVGFCVDPSSLLSPLNHKRSTGIKSLNIPEHGIKSAGGQGYATNFGSGLTGNAESQIVAAIFKSLVTRFVEAQKELKSPENIGLYCDVRQLITYIKGAHGGPFRRVALSGILAVTPRPHKKGPQLTTTRVIRHIPQTGEVQTIAPNPNIPPDDRAARKLYFKKRSTSSACASLLETDGADDQVRQSPLATVRRKNQRPTLTPRQSERTLLTDSPCSDRQSFSRLSGLARWFRGSKDNSIDIEAGGTEMSSYLRKSSVGSNRGRGSEGIGRSFLRARRRVERRLGRMGIGKGKKKVGGIEEISGSYFSHRSSVDLGDGPRESEVVILKERRLIPTEPVREGMMRFSFLLEICAPGTVPDPQLIGAILDLPQAPLITRATFLLECAHYVHLCNRGQWPSWMKQNLPSFRPSGPIQNRASVSTSIRRVHLMQRAAGKTFYQWAECIGIRLEEMIKSDKANHDYIQASMSDPERQKQLILQDEEEDFLDDMSVNIHGNDCPAALKLVAAVVLLEITAFLRETYQTIPKSTRMSHKEKQPVHHPWDHHHQVYEKANRRWSMALSSMGHSQTSAQSLQSIAGEGERKISFVLHEPDNESEGSSNTTLTLQGEEMMMPSTLSQRRPVATVRPFLLRRGTATNTGGSFKRRSLKLRRNTKEGKEIENEYSMQSRRKVSSLSDRSDNSEHASGGEEESPGILSDDHEQPPDSPNESNDSDETSKNFPWMRSVIAILNSFNYYCSHQSFCHPYCYKRHMRAASRLIKSVRKIYGEEFGLVPSSYLQTETVKSSNGRREKTRAGRKISDQSSSHTSPSRRKDSTSRRDRIIHDDSEQTSSQYLQKMEEKKQIKENSLILKYVKNHVRDLFHVPFSALLKGAVILTEDQFVEVIPVAWELLLETNQETAASAAAFFILSSVKAPAQASEIMQRALKHKDPTVRINAILRYQILWKSRFQVWPRMEEGAHVTFKVPPPGIEFTLPSPKIGIECLPVVDPPWAPRQQNKDMDVEERHRHYVSAGKSRKKQQSDAIRHAMQIQENKTRQERHSFLITTIPVVQQAAHERLDHTPSDDHVGDIEEEDGARAVHLHAAHSLFPSILCSSVMQIVGSLDDCAIGADGTAVYEVAYQVIWGCLVEDSALFLRFVLERLTREKPDQQFKLLRHLIRFVPKLPQQAAFALYNYIIGYIMFYVRTTQENSQKLVGSALSVLWMVVHSVHGIMFKDLKQILRKEQCDASVLLTANVPSAKKIIVHGPDDNDEGIIPSQFPVLEDTQFLMLLRESLDFFGIDEKHYNNYFLIDYKTHQMLNSNWFVRDLYFFKRSQYPQLRMIEMKSDEAFIALQRQELIKKFVEIGKVHLTWAILKNVDMVVQRVVFLHEELMKLPSFPRKALESDLDLYHGGDYGKELLGLDVLHKFMWVRLIARMFEAMAGNFAYSADIQLFLNVLGGAAILHSEDCCIMRYVMATFINAAFNFKNIFSTNGYFMIMPTLLQIYSLHQTNKLITTTIEYAVKQFYMMNRKPFILQMFGSVSAILDTDEDGAFGEASKVQSSCLFNLLMSLETPSPDPLNIAELVKEPKPLKAIDFCYHDEDEMVTVLDCITLCVMTVSYSAESLRGYQMLIILEAILPCYMQQIQSPNYFNNTYISLEGKCERDIIMQLAITIRTMVHNCEGLSKSYNGPYRNSPEHKGSSQRNQSRGPPPSPGFDFEEESHSKYVSDMGRSGKNLPEMAEDSELVRTEYRRARDVLLSLVGEFLNRATTRLQELSRKPGADSKYVELLDAKCHIRLADIAHSLLKVSPYDPDSMACRGLQRYMTYILPRADWGDEKMKAALVTILRRLDKVFLKISKKPSIRRNTDWEAAAGLLKGIHETIVRCPFVLHWQQMRSLLLTVQNLIINEASTENVSSASAALMSQSPPAFFCSTVVRLIALQLVSPVDCFTLEQVCGGTAEFATQEKAEGFLMHLLMPLCLKICSGRGVSEVGELRDQDISFLVTVILNSMSPPSGRTAQSGISTNRVVSEIRGGSLTFTGSRDAKRPAKISGTLYQAAFLALKVLCVCFESRLSPEWPKVARIMRDLGRRNEAAPELWSFLEFVVTHRTPLYIILMPFILHKIAQPPIGDHERHMQFLIRERLRGLAPPGGIKSRGCLLLELARELKDLRDELEERRIDKENTASSEPTKKESSTVTVQPLEPVSKSQQRPSLISILTGAGNQHASQFSMQQDSRCGTGFHTPSDTLSQQTLHPPRESLSSSSTTTNREPGVTSDTISADGTHGTCQTIISRASSIRRTSRFNSPNMSGSVPHLSHSHSMHHHHSLKIQPPKLRFVSSVEFRDPAGETSTTPLSPDSPADDSSGETQKHRLQRSKGQSRKTFRYKRGRLNQLDAPNLITPPSSAPPTHTQTTIQVSATTPTNSPHSHFHLPPLEPMDNNGRNNDTDVPHSWDSVSQTSSTSGYRDNYSFQTGLLSPDGSLNFNELALERGGVSIPRSSSQNSLLMLFEAQDEEDTLI</sequence>
<dbReference type="GO" id="GO:0032040">
    <property type="term" value="C:small-subunit processome"/>
    <property type="evidence" value="ECO:0007669"/>
    <property type="project" value="InterPro"/>
</dbReference>
<feature type="repeat" description="WD" evidence="3">
    <location>
        <begin position="263"/>
        <end position="294"/>
    </location>
</feature>
<evidence type="ECO:0000259" key="7">
    <source>
        <dbReference type="Pfam" id="PF20262"/>
    </source>
</evidence>
<dbReference type="OrthoDB" id="5584001at2759"/>
<feature type="repeat" description="WD" evidence="3">
    <location>
        <begin position="220"/>
        <end position="262"/>
    </location>
</feature>
<gene>
    <name evidence="9" type="ORF">CHIRRI_LOCUS9733</name>
</gene>
<dbReference type="InterPro" id="IPR015943">
    <property type="entry name" value="WD40/YVTN_repeat-like_dom_sf"/>
</dbReference>
<feature type="region of interest" description="Disordered" evidence="4">
    <location>
        <begin position="3323"/>
        <end position="3426"/>
    </location>
</feature>
<feature type="compositionally biased region" description="Basic residues" evidence="4">
    <location>
        <begin position="3414"/>
        <end position="3425"/>
    </location>
</feature>
<feature type="compositionally biased region" description="Low complexity" evidence="4">
    <location>
        <begin position="3549"/>
        <end position="3560"/>
    </location>
</feature>
<feature type="compositionally biased region" description="Low complexity" evidence="4">
    <location>
        <begin position="3387"/>
        <end position="3396"/>
    </location>
</feature>
<evidence type="ECO:0000259" key="6">
    <source>
        <dbReference type="Pfam" id="PF19424"/>
    </source>
</evidence>
<feature type="domain" description="WDR36/Utp21 C-terminal" evidence="5">
    <location>
        <begin position="699"/>
        <end position="897"/>
    </location>
</feature>
<feature type="compositionally biased region" description="Basic and acidic residues" evidence="4">
    <location>
        <begin position="1905"/>
        <end position="1917"/>
    </location>
</feature>
<dbReference type="InterPro" id="IPR019775">
    <property type="entry name" value="WD40_repeat_CS"/>
</dbReference>
<feature type="domain" description="Protein UNC80 C-terminal" evidence="7">
    <location>
        <begin position="2197"/>
        <end position="3272"/>
    </location>
</feature>
<dbReference type="Gene3D" id="2.130.10.10">
    <property type="entry name" value="YVTN repeat-like/Quinoprotein amine dehydrogenase"/>
    <property type="match status" value="2"/>
</dbReference>
<dbReference type="Pfam" id="PF19424">
    <property type="entry name" value="UNC80"/>
    <property type="match status" value="1"/>
</dbReference>
<dbReference type="Proteomes" id="UP001153620">
    <property type="component" value="Chromosome 3"/>
</dbReference>
<dbReference type="PROSITE" id="PS00678">
    <property type="entry name" value="WD_REPEATS_1"/>
    <property type="match status" value="2"/>
</dbReference>
<dbReference type="PANTHER" id="PTHR31781:SF1">
    <property type="entry name" value="PROTEIN UNC-80 HOMOLOG"/>
    <property type="match status" value="1"/>
</dbReference>
<evidence type="ECO:0000259" key="5">
    <source>
        <dbReference type="Pfam" id="PF04192"/>
    </source>
</evidence>
<dbReference type="Pfam" id="PF20262">
    <property type="entry name" value="UNC80_C"/>
    <property type="match status" value="1"/>
</dbReference>
<feature type="compositionally biased region" description="Polar residues" evidence="4">
    <location>
        <begin position="3498"/>
        <end position="3524"/>
    </location>
</feature>
<keyword evidence="1 3" id="KW-0853">WD repeat</keyword>
<feature type="repeat" description="WD" evidence="3">
    <location>
        <begin position="559"/>
        <end position="600"/>
    </location>
</feature>
<feature type="region of interest" description="Disordered" evidence="4">
    <location>
        <begin position="1898"/>
        <end position="1955"/>
    </location>
</feature>
<dbReference type="InterPro" id="IPR059157">
    <property type="entry name" value="WDR36-Utp21_N"/>
</dbReference>
<name>A0A9N9S0J0_9DIPT</name>
<dbReference type="InterPro" id="IPR045852">
    <property type="entry name" value="UNC80_central"/>
</dbReference>
<feature type="compositionally biased region" description="Basic and acidic residues" evidence="4">
    <location>
        <begin position="3276"/>
        <end position="3292"/>
    </location>
</feature>
<feature type="region of interest" description="Disordered" evidence="4">
    <location>
        <begin position="3276"/>
        <end position="3309"/>
    </location>
</feature>
<organism evidence="9 10">
    <name type="scientific">Chironomus riparius</name>
    <dbReference type="NCBI Taxonomy" id="315576"/>
    <lineage>
        <taxon>Eukaryota</taxon>
        <taxon>Metazoa</taxon>
        <taxon>Ecdysozoa</taxon>
        <taxon>Arthropoda</taxon>
        <taxon>Hexapoda</taxon>
        <taxon>Insecta</taxon>
        <taxon>Pterygota</taxon>
        <taxon>Neoptera</taxon>
        <taxon>Endopterygota</taxon>
        <taxon>Diptera</taxon>
        <taxon>Nematocera</taxon>
        <taxon>Chironomoidea</taxon>
        <taxon>Chironomidae</taxon>
        <taxon>Chironominae</taxon>
        <taxon>Chironomus</taxon>
    </lineage>
</organism>
<dbReference type="EMBL" id="OU895879">
    <property type="protein sequence ID" value="CAG9806879.1"/>
    <property type="molecule type" value="Genomic_DNA"/>
</dbReference>
<dbReference type="FunFam" id="2.130.10.10:FF:000109">
    <property type="entry name" value="WD repeat domain 36"/>
    <property type="match status" value="1"/>
</dbReference>
<feature type="domain" description="WDR36/Utp21 N-terminal" evidence="8">
    <location>
        <begin position="33"/>
        <end position="297"/>
    </location>
</feature>
<evidence type="ECO:0000259" key="8">
    <source>
        <dbReference type="Pfam" id="PF25171"/>
    </source>
</evidence>
<dbReference type="Pfam" id="PF25171">
    <property type="entry name" value="Beta-prop_WDR36-Utp21_1st"/>
    <property type="match status" value="1"/>
</dbReference>
<keyword evidence="10" id="KW-1185">Reference proteome</keyword>
<dbReference type="Pfam" id="PF25168">
    <property type="entry name" value="Beta-prop_WDR36-Utp21_2nd"/>
    <property type="match status" value="1"/>
</dbReference>
<feature type="region of interest" description="Disordered" evidence="4">
    <location>
        <begin position="1301"/>
        <end position="1340"/>
    </location>
</feature>
<dbReference type="InterPro" id="IPR046460">
    <property type="entry name" value="UNC80_C"/>
</dbReference>
<dbReference type="Pfam" id="PF04192">
    <property type="entry name" value="Utp21"/>
    <property type="match status" value="1"/>
</dbReference>
<proteinExistence type="predicted"/>
<dbReference type="InterPro" id="IPR007319">
    <property type="entry name" value="WDR36/Utp21_C"/>
</dbReference>
<dbReference type="GO" id="GO:0034703">
    <property type="term" value="C:cation channel complex"/>
    <property type="evidence" value="ECO:0007669"/>
    <property type="project" value="TreeGrafter"/>
</dbReference>
<feature type="compositionally biased region" description="Basic and acidic residues" evidence="4">
    <location>
        <begin position="1794"/>
        <end position="1804"/>
    </location>
</feature>
<feature type="compositionally biased region" description="Low complexity" evidence="4">
    <location>
        <begin position="3447"/>
        <end position="3456"/>
    </location>
</feature>
<dbReference type="GO" id="GO:0006364">
    <property type="term" value="P:rRNA processing"/>
    <property type="evidence" value="ECO:0007669"/>
    <property type="project" value="InterPro"/>
</dbReference>
<dbReference type="GO" id="GO:0005261">
    <property type="term" value="F:monoatomic cation channel activity"/>
    <property type="evidence" value="ECO:0007669"/>
    <property type="project" value="TreeGrafter"/>
</dbReference>
<dbReference type="PROSITE" id="PS50294">
    <property type="entry name" value="WD_REPEATS_REGION"/>
    <property type="match status" value="2"/>
</dbReference>
<feature type="region of interest" description="Disordered" evidence="4">
    <location>
        <begin position="3442"/>
        <end position="3563"/>
    </location>
</feature>
<feature type="region of interest" description="Disordered" evidence="4">
    <location>
        <begin position="2787"/>
        <end position="2818"/>
    </location>
</feature>
<reference evidence="9" key="1">
    <citation type="submission" date="2022-01" db="EMBL/GenBank/DDBJ databases">
        <authorList>
            <person name="King R."/>
        </authorList>
    </citation>
    <scope>NUCLEOTIDE SEQUENCE</scope>
</reference>
<dbReference type="GO" id="GO:0030424">
    <property type="term" value="C:axon"/>
    <property type="evidence" value="ECO:0007669"/>
    <property type="project" value="TreeGrafter"/>
</dbReference>
<feature type="compositionally biased region" description="Polar residues" evidence="4">
    <location>
        <begin position="1317"/>
        <end position="1340"/>
    </location>
</feature>
<accession>A0A9N9S0J0</accession>
<feature type="region of interest" description="Disordered" evidence="4">
    <location>
        <begin position="1747"/>
        <end position="1835"/>
    </location>
</feature>
<dbReference type="PANTHER" id="PTHR31781">
    <property type="entry name" value="UNC80"/>
    <property type="match status" value="1"/>
</dbReference>
<dbReference type="InterPro" id="IPR001680">
    <property type="entry name" value="WD40_rpt"/>
</dbReference>
<feature type="compositionally biased region" description="Basic and acidic residues" evidence="4">
    <location>
        <begin position="1928"/>
        <end position="1944"/>
    </location>
</feature>
<reference evidence="9" key="2">
    <citation type="submission" date="2022-10" db="EMBL/GenBank/DDBJ databases">
        <authorList>
            <consortium name="ENA_rothamsted_submissions"/>
            <consortium name="culmorum"/>
            <person name="King R."/>
        </authorList>
    </citation>
    <scope>NUCLEOTIDE SEQUENCE</scope>
</reference>
<protein>
    <recommendedName>
        <fullName evidence="11">WD repeat-containing protein 55 homolog</fullName>
    </recommendedName>
</protein>
<evidence type="ECO:0000256" key="4">
    <source>
        <dbReference type="SAM" id="MobiDB-lite"/>
    </source>
</evidence>
<dbReference type="SMART" id="SM00320">
    <property type="entry name" value="WD40"/>
    <property type="match status" value="9"/>
</dbReference>
<evidence type="ECO:0000256" key="3">
    <source>
        <dbReference type="PROSITE-ProRule" id="PRU00221"/>
    </source>
</evidence>
<feature type="repeat" description="WD" evidence="3">
    <location>
        <begin position="473"/>
        <end position="514"/>
    </location>
</feature>
<dbReference type="SUPFAM" id="SSF50978">
    <property type="entry name" value="WD40 repeat-like"/>
    <property type="match status" value="2"/>
</dbReference>
<evidence type="ECO:0000256" key="1">
    <source>
        <dbReference type="ARBA" id="ARBA00022574"/>
    </source>
</evidence>
<dbReference type="InterPro" id="IPR036322">
    <property type="entry name" value="WD40_repeat_dom_sf"/>
</dbReference>
<feature type="compositionally biased region" description="Basic residues" evidence="4">
    <location>
        <begin position="3468"/>
        <end position="3487"/>
    </location>
</feature>
<feature type="domain" description="Protein UNC80 central region" evidence="6">
    <location>
        <begin position="1447"/>
        <end position="2183"/>
    </location>
</feature>